<protein>
    <submittedName>
        <fullName evidence="3">GAF domain-containing protein</fullName>
    </submittedName>
</protein>
<dbReference type="InterPro" id="IPR029016">
    <property type="entry name" value="GAF-like_dom_sf"/>
</dbReference>
<dbReference type="SUPFAM" id="SSF81606">
    <property type="entry name" value="PP2C-like"/>
    <property type="match status" value="1"/>
</dbReference>
<dbReference type="Proteomes" id="UP000182200">
    <property type="component" value="Unassembled WGS sequence"/>
</dbReference>
<keyword evidence="4" id="KW-1185">Reference proteome</keyword>
<proteinExistence type="predicted"/>
<evidence type="ECO:0000313" key="4">
    <source>
        <dbReference type="Proteomes" id="UP000182200"/>
    </source>
</evidence>
<sequence length="458" mass="51521">MIAKTENYVNFEEGIKVELNSNYGKMYLYVKPRLDTEREIQLLKFLYTELLNYEGYIESLVQELAHRQEELGVVYDMVAKAGLVFDETEIIKIIVNKINSLISPKACVVGIFEGDVLNQKYVGGKIPDDVKQEVEKLIEKAVRSRNFVISSSQSATSFRSLLAVPMFSGDKPIGGIFVYDDGKAFDTAGAKLLLTLGNYAGIILYRNRLIDEIKRTEALKQEIEIAKKIQESSLPKAIPNFGELDVCAFIKPSSSVGGDYYDFIFEKGRKCFLVSDVSGHGIGAALLLASLRSVIRLMYEFTSDISELLSAINRVIYKDTFEIGVYATVFMAEYCSDGLLVYSNAGHIPPILFRRNNKEMFELEIHGSPIGLFEDEMYGSNQINLSKGDVLVVFTDGVPEMRNRDDEFFGVERLKKVIFENSDKSALEICDVIVDEVMKFKGEAEQKDDITLLVVKKI</sequence>
<organism evidence="3 4">
    <name type="scientific">Candidatus Kryptonium thompsonii</name>
    <dbReference type="NCBI Taxonomy" id="1633631"/>
    <lineage>
        <taxon>Bacteria</taxon>
        <taxon>Pseudomonadati</taxon>
        <taxon>Candidatus Kryptoniota</taxon>
        <taxon>Candidatus Kryptonium</taxon>
    </lineage>
</organism>
<dbReference type="Gene3D" id="3.60.40.10">
    <property type="entry name" value="PPM-type phosphatase domain"/>
    <property type="match status" value="1"/>
</dbReference>
<dbReference type="InterPro" id="IPR036457">
    <property type="entry name" value="PPM-type-like_dom_sf"/>
</dbReference>
<dbReference type="EMBL" id="CZVI01000005">
    <property type="protein sequence ID" value="CUS81739.1"/>
    <property type="molecule type" value="Genomic_DNA"/>
</dbReference>
<gene>
    <name evidence="3" type="ORF">JGI8_00525</name>
</gene>
<dbReference type="Pfam" id="PF07228">
    <property type="entry name" value="SpoIIE"/>
    <property type="match status" value="1"/>
</dbReference>
<evidence type="ECO:0000256" key="1">
    <source>
        <dbReference type="ARBA" id="ARBA00022801"/>
    </source>
</evidence>
<evidence type="ECO:0000313" key="3">
    <source>
        <dbReference type="EMBL" id="CUS81739.1"/>
    </source>
</evidence>
<dbReference type="PANTHER" id="PTHR43156:SF2">
    <property type="entry name" value="STAGE II SPORULATION PROTEIN E"/>
    <property type="match status" value="1"/>
</dbReference>
<dbReference type="PANTHER" id="PTHR43156">
    <property type="entry name" value="STAGE II SPORULATION PROTEIN E-RELATED"/>
    <property type="match status" value="1"/>
</dbReference>
<dbReference type="SUPFAM" id="SSF55781">
    <property type="entry name" value="GAF domain-like"/>
    <property type="match status" value="1"/>
</dbReference>
<reference evidence="3 4" key="1">
    <citation type="submission" date="2015-11" db="EMBL/GenBank/DDBJ databases">
        <authorList>
            <person name="Varghese N."/>
        </authorList>
    </citation>
    <scope>NUCLEOTIDE SEQUENCE [LARGE SCALE GENOMIC DNA]</scope>
    <source>
        <strain evidence="3 4">JGI-8</strain>
    </source>
</reference>
<dbReference type="InterPro" id="IPR003018">
    <property type="entry name" value="GAF"/>
</dbReference>
<dbReference type="Gene3D" id="3.30.450.40">
    <property type="match status" value="1"/>
</dbReference>
<dbReference type="Pfam" id="PF13492">
    <property type="entry name" value="GAF_3"/>
    <property type="match status" value="1"/>
</dbReference>
<dbReference type="InterPro" id="IPR001932">
    <property type="entry name" value="PPM-type_phosphatase-like_dom"/>
</dbReference>
<evidence type="ECO:0000259" key="2">
    <source>
        <dbReference type="SMART" id="SM00331"/>
    </source>
</evidence>
<dbReference type="InterPro" id="IPR052016">
    <property type="entry name" value="Bact_Sigma-Reg"/>
</dbReference>
<name>A0ABM9UTX7_9BACT</name>
<dbReference type="SMART" id="SM00331">
    <property type="entry name" value="PP2C_SIG"/>
    <property type="match status" value="1"/>
</dbReference>
<accession>A0ABM9UTX7</accession>
<keyword evidence="1" id="KW-0378">Hydrolase</keyword>
<feature type="domain" description="PPM-type phosphatase" evidence="2">
    <location>
        <begin position="241"/>
        <end position="457"/>
    </location>
</feature>
<comment type="caution">
    <text evidence="3">The sequence shown here is derived from an EMBL/GenBank/DDBJ whole genome shotgun (WGS) entry which is preliminary data.</text>
</comment>